<proteinExistence type="predicted"/>
<keyword evidence="2" id="KW-1185">Reference proteome</keyword>
<name>A0AAV5LXD7_9ROSI</name>
<protein>
    <submittedName>
        <fullName evidence="1">Uncharacterized protein</fullName>
    </submittedName>
</protein>
<reference evidence="1 2" key="1">
    <citation type="journal article" date="2021" name="Commun. Biol.">
        <title>The genome of Shorea leprosula (Dipterocarpaceae) highlights the ecological relevance of drought in aseasonal tropical rainforests.</title>
        <authorList>
            <person name="Ng K.K.S."/>
            <person name="Kobayashi M.J."/>
            <person name="Fawcett J.A."/>
            <person name="Hatakeyama M."/>
            <person name="Paape T."/>
            <person name="Ng C.H."/>
            <person name="Ang C.C."/>
            <person name="Tnah L.H."/>
            <person name="Lee C.T."/>
            <person name="Nishiyama T."/>
            <person name="Sese J."/>
            <person name="O'Brien M.J."/>
            <person name="Copetti D."/>
            <person name="Mohd Noor M.I."/>
            <person name="Ong R.C."/>
            <person name="Putra M."/>
            <person name="Sireger I.Z."/>
            <person name="Indrioko S."/>
            <person name="Kosugi Y."/>
            <person name="Izuno A."/>
            <person name="Isagi Y."/>
            <person name="Lee S.L."/>
            <person name="Shimizu K.K."/>
        </authorList>
    </citation>
    <scope>NUCLEOTIDE SEQUENCE [LARGE SCALE GENOMIC DNA]</scope>
    <source>
        <strain evidence="1">214</strain>
    </source>
</reference>
<dbReference type="Pfam" id="PF03140">
    <property type="entry name" value="DUF247"/>
    <property type="match status" value="1"/>
</dbReference>
<evidence type="ECO:0000313" key="2">
    <source>
        <dbReference type="Proteomes" id="UP001054252"/>
    </source>
</evidence>
<comment type="caution">
    <text evidence="1">The sequence shown here is derived from an EMBL/GenBank/DDBJ whole genome shotgun (WGS) entry which is preliminary data.</text>
</comment>
<sequence length="185" mass="21525">MDGSPVEAKSESTVDVKMAEESNETELVDFKEWGYRTFIPSATRLKEVGVKFQKAESRHILDVRFNKGVLEIPPLLITPLTETIFRNLINFGQCSILCIPWVTWYAILLDCLVNTSDDVDLMSRAGVLNNRLNPEETTNFFNRVRDNNLIYDFFYAPLCEDVNRYCERRWPRLQASLIQNYFTKP</sequence>
<dbReference type="PANTHER" id="PTHR31170:SF17">
    <property type="match status" value="1"/>
</dbReference>
<accession>A0AAV5LXD7</accession>
<dbReference type="Proteomes" id="UP001054252">
    <property type="component" value="Unassembled WGS sequence"/>
</dbReference>
<dbReference type="AlphaFoldDB" id="A0AAV5LXD7"/>
<organism evidence="1 2">
    <name type="scientific">Rubroshorea leprosula</name>
    <dbReference type="NCBI Taxonomy" id="152421"/>
    <lineage>
        <taxon>Eukaryota</taxon>
        <taxon>Viridiplantae</taxon>
        <taxon>Streptophyta</taxon>
        <taxon>Embryophyta</taxon>
        <taxon>Tracheophyta</taxon>
        <taxon>Spermatophyta</taxon>
        <taxon>Magnoliopsida</taxon>
        <taxon>eudicotyledons</taxon>
        <taxon>Gunneridae</taxon>
        <taxon>Pentapetalae</taxon>
        <taxon>rosids</taxon>
        <taxon>malvids</taxon>
        <taxon>Malvales</taxon>
        <taxon>Dipterocarpaceae</taxon>
        <taxon>Rubroshorea</taxon>
    </lineage>
</organism>
<dbReference type="EMBL" id="BPVZ01000149">
    <property type="protein sequence ID" value="GKV41336.1"/>
    <property type="molecule type" value="Genomic_DNA"/>
</dbReference>
<dbReference type="PANTHER" id="PTHR31170">
    <property type="entry name" value="BNAC04G53230D PROTEIN"/>
    <property type="match status" value="1"/>
</dbReference>
<dbReference type="InterPro" id="IPR004158">
    <property type="entry name" value="DUF247_pln"/>
</dbReference>
<gene>
    <name evidence="1" type="ORF">SLEP1_g48882</name>
</gene>
<evidence type="ECO:0000313" key="1">
    <source>
        <dbReference type="EMBL" id="GKV41336.1"/>
    </source>
</evidence>